<sequence>MGFVLSGMNLGALIAPFLAGVIYDRAGYYAVWTVCLAVVAFDFVLRLVMVEKTTAAKWIVKEADNTKQDRTEEETDPLIRRESSSGAVSSFSGSGSTQREQEDYETNESSSLLDHPGKPRGSWFRRTFPAMTILLGSPRIRAAVYGCFTHSTLISSFDAVLPLFVKRTFLYSSTGAGLIFIAITVPSTLGTVIGALSDRYGTRTVSLLGFALTTPSLALTGLVTDDSVGHQAALIILLVAIGIGLNLILAPLAADMFEEVESLASQHPSTFGSRGAFAQAYSLFDAALGLATVAGPTWSGVFFERTNWQITAVMLAVVCGVGGIPVFCYTGERTPEHARFQNVGMPVFLEDAADDMSISVSTNDLAKDGPSGNAAKQMVSAVMTDTGSSSWSTFEWQRRLETMESSHLLSKATESSCSMAELTDRGRLTTLDLGRRLRHLYVRQLGFLPERASDMDMVYLRCSPWPRTLNSLQQVFTGLYPPGTRDSAFGRPTIVTRRPHEETLMPNEDFCPRFIQLAKAFSRRSADRWNHSHEMHYLNNLLQKWMPAQQRVAVDSTPKLHGIWDTINSTLATPGPPTRLPPEFYDPRARSIIDGIVTEEEYAGFKESAEYRTVGIGALMGEVVRRMVAHSLKPHMPTRDGGELEDTDTVTDSGLRIALFGCHDSTLAAILASLGALEGEHNTWPSYTSSLAVELFRSDTTQSQRYVRIRYNDSPIMIPGCRIPKRHLEGDESFCDLAAFKEIVDKFTPRDWKTACGANLREPAFPTRDEPAGY</sequence>
<feature type="transmembrane region" description="Helical" evidence="7">
    <location>
        <begin position="29"/>
        <end position="49"/>
    </location>
</feature>
<keyword evidence="3 7" id="KW-0812">Transmembrane</keyword>
<organism evidence="8 9">
    <name type="scientific">Heterodermia speciosa</name>
    <dbReference type="NCBI Taxonomy" id="116794"/>
    <lineage>
        <taxon>Eukaryota</taxon>
        <taxon>Fungi</taxon>
        <taxon>Dikarya</taxon>
        <taxon>Ascomycota</taxon>
        <taxon>Pezizomycotina</taxon>
        <taxon>Lecanoromycetes</taxon>
        <taxon>OSLEUM clade</taxon>
        <taxon>Lecanoromycetidae</taxon>
        <taxon>Caliciales</taxon>
        <taxon>Physciaceae</taxon>
        <taxon>Heterodermia</taxon>
    </lineage>
</organism>
<keyword evidence="5 7" id="KW-0472">Membrane</keyword>
<comment type="caution">
    <text evidence="8">The sequence shown here is derived from an EMBL/GenBank/DDBJ whole genome shotgun (WGS) entry which is preliminary data.</text>
</comment>
<accession>A0A8H3F673</accession>
<gene>
    <name evidence="8" type="ORF">HETSPECPRED_002269</name>
</gene>
<dbReference type="AlphaFoldDB" id="A0A8H3F673"/>
<dbReference type="InterPro" id="IPR050930">
    <property type="entry name" value="MFS_Vesicular_Transporter"/>
</dbReference>
<feature type="transmembrane region" description="Helical" evidence="7">
    <location>
        <begin position="310"/>
        <end position="329"/>
    </location>
</feature>
<dbReference type="InterPro" id="IPR011701">
    <property type="entry name" value="MFS"/>
</dbReference>
<name>A0A8H3F673_9LECA</name>
<evidence type="ECO:0000256" key="7">
    <source>
        <dbReference type="SAM" id="Phobius"/>
    </source>
</evidence>
<dbReference type="Proteomes" id="UP000664521">
    <property type="component" value="Unassembled WGS sequence"/>
</dbReference>
<evidence type="ECO:0000313" key="8">
    <source>
        <dbReference type="EMBL" id="CAF9915021.1"/>
    </source>
</evidence>
<feature type="transmembrane region" description="Helical" evidence="7">
    <location>
        <begin position="230"/>
        <end position="254"/>
    </location>
</feature>
<dbReference type="PANTHER" id="PTHR23506:SF23">
    <property type="entry name" value="GH10249P"/>
    <property type="match status" value="1"/>
</dbReference>
<feature type="compositionally biased region" description="Low complexity" evidence="6">
    <location>
        <begin position="84"/>
        <end position="96"/>
    </location>
</feature>
<feature type="transmembrane region" description="Helical" evidence="7">
    <location>
        <begin position="205"/>
        <end position="224"/>
    </location>
</feature>
<proteinExistence type="predicted"/>
<evidence type="ECO:0000256" key="2">
    <source>
        <dbReference type="ARBA" id="ARBA00022448"/>
    </source>
</evidence>
<dbReference type="Gene3D" id="3.40.50.1240">
    <property type="entry name" value="Phosphoglycerate mutase-like"/>
    <property type="match status" value="1"/>
</dbReference>
<evidence type="ECO:0000256" key="4">
    <source>
        <dbReference type="ARBA" id="ARBA00022989"/>
    </source>
</evidence>
<dbReference type="GO" id="GO:0016020">
    <property type="term" value="C:membrane"/>
    <property type="evidence" value="ECO:0007669"/>
    <property type="project" value="UniProtKB-SubCell"/>
</dbReference>
<dbReference type="SUPFAM" id="SSF103473">
    <property type="entry name" value="MFS general substrate transporter"/>
    <property type="match status" value="1"/>
</dbReference>
<feature type="transmembrane region" description="Helical" evidence="7">
    <location>
        <begin position="275"/>
        <end position="298"/>
    </location>
</feature>
<dbReference type="CDD" id="cd07061">
    <property type="entry name" value="HP_HAP_like"/>
    <property type="match status" value="1"/>
</dbReference>
<keyword evidence="9" id="KW-1185">Reference proteome</keyword>
<dbReference type="Gene3D" id="1.20.1250.20">
    <property type="entry name" value="MFS general substrate transporter like domains"/>
    <property type="match status" value="1"/>
</dbReference>
<comment type="subcellular location">
    <subcellularLocation>
        <location evidence="1">Membrane</location>
        <topology evidence="1">Multi-pass membrane protein</topology>
    </subcellularLocation>
</comment>
<evidence type="ECO:0008006" key="10">
    <source>
        <dbReference type="Google" id="ProtNLM"/>
    </source>
</evidence>
<dbReference type="InterPro" id="IPR000560">
    <property type="entry name" value="His_Pase_clade-2"/>
</dbReference>
<dbReference type="InterPro" id="IPR029033">
    <property type="entry name" value="His_PPase_superfam"/>
</dbReference>
<feature type="region of interest" description="Disordered" evidence="6">
    <location>
        <begin position="65"/>
        <end position="118"/>
    </location>
</feature>
<feature type="transmembrane region" description="Helical" evidence="7">
    <location>
        <begin position="170"/>
        <end position="193"/>
    </location>
</feature>
<keyword evidence="4 7" id="KW-1133">Transmembrane helix</keyword>
<evidence type="ECO:0000313" key="9">
    <source>
        <dbReference type="Proteomes" id="UP000664521"/>
    </source>
</evidence>
<protein>
    <recommendedName>
        <fullName evidence="10">Major facilitator superfamily (MFS) profile domain-containing protein</fullName>
    </recommendedName>
</protein>
<dbReference type="Pfam" id="PF00328">
    <property type="entry name" value="His_Phos_2"/>
    <property type="match status" value="1"/>
</dbReference>
<evidence type="ECO:0000256" key="1">
    <source>
        <dbReference type="ARBA" id="ARBA00004141"/>
    </source>
</evidence>
<dbReference type="SUPFAM" id="SSF53254">
    <property type="entry name" value="Phosphoglycerate mutase-like"/>
    <property type="match status" value="1"/>
</dbReference>
<dbReference type="InterPro" id="IPR036259">
    <property type="entry name" value="MFS_trans_sf"/>
</dbReference>
<dbReference type="GO" id="GO:0022857">
    <property type="term" value="F:transmembrane transporter activity"/>
    <property type="evidence" value="ECO:0007669"/>
    <property type="project" value="InterPro"/>
</dbReference>
<dbReference type="EMBL" id="CAJPDS010000015">
    <property type="protein sequence ID" value="CAF9915021.1"/>
    <property type="molecule type" value="Genomic_DNA"/>
</dbReference>
<dbReference type="OrthoDB" id="10257284at2759"/>
<dbReference type="Pfam" id="PF07690">
    <property type="entry name" value="MFS_1"/>
    <property type="match status" value="1"/>
</dbReference>
<evidence type="ECO:0000256" key="6">
    <source>
        <dbReference type="SAM" id="MobiDB-lite"/>
    </source>
</evidence>
<evidence type="ECO:0000256" key="5">
    <source>
        <dbReference type="ARBA" id="ARBA00023136"/>
    </source>
</evidence>
<dbReference type="PANTHER" id="PTHR23506">
    <property type="entry name" value="GH10249P"/>
    <property type="match status" value="1"/>
</dbReference>
<reference evidence="8" key="1">
    <citation type="submission" date="2021-03" db="EMBL/GenBank/DDBJ databases">
        <authorList>
            <person name="Tagirdzhanova G."/>
        </authorList>
    </citation>
    <scope>NUCLEOTIDE SEQUENCE</scope>
</reference>
<keyword evidence="2" id="KW-0813">Transport</keyword>
<evidence type="ECO:0000256" key="3">
    <source>
        <dbReference type="ARBA" id="ARBA00022692"/>
    </source>
</evidence>